<dbReference type="Proteomes" id="UP000499080">
    <property type="component" value="Unassembled WGS sequence"/>
</dbReference>
<accession>A0A4Y2ADR1</accession>
<name>A0A4Y2ADR1_ARAVE</name>
<protein>
    <submittedName>
        <fullName evidence="1">Uncharacterized protein</fullName>
    </submittedName>
</protein>
<dbReference type="AlphaFoldDB" id="A0A4Y2ADR1"/>
<dbReference type="EMBL" id="BGPR01000014">
    <property type="protein sequence ID" value="GBL77908.1"/>
    <property type="molecule type" value="Genomic_DNA"/>
</dbReference>
<evidence type="ECO:0000313" key="1">
    <source>
        <dbReference type="EMBL" id="GBL77908.1"/>
    </source>
</evidence>
<keyword evidence="2" id="KW-1185">Reference proteome</keyword>
<gene>
    <name evidence="1" type="ORF">AVEN_143242_1</name>
</gene>
<evidence type="ECO:0000313" key="2">
    <source>
        <dbReference type="Proteomes" id="UP000499080"/>
    </source>
</evidence>
<reference evidence="1 2" key="1">
    <citation type="journal article" date="2019" name="Sci. Rep.">
        <title>Orb-weaving spider Araneus ventricosus genome elucidates the spidroin gene catalogue.</title>
        <authorList>
            <person name="Kono N."/>
            <person name="Nakamura H."/>
            <person name="Ohtoshi R."/>
            <person name="Moran D.A.P."/>
            <person name="Shinohara A."/>
            <person name="Yoshida Y."/>
            <person name="Fujiwara M."/>
            <person name="Mori M."/>
            <person name="Tomita M."/>
            <person name="Arakawa K."/>
        </authorList>
    </citation>
    <scope>NUCLEOTIDE SEQUENCE [LARGE SCALE GENOMIC DNA]</scope>
</reference>
<comment type="caution">
    <text evidence="1">The sequence shown here is derived from an EMBL/GenBank/DDBJ whole genome shotgun (WGS) entry which is preliminary data.</text>
</comment>
<organism evidence="1 2">
    <name type="scientific">Araneus ventricosus</name>
    <name type="common">Orbweaver spider</name>
    <name type="synonym">Epeira ventricosa</name>
    <dbReference type="NCBI Taxonomy" id="182803"/>
    <lineage>
        <taxon>Eukaryota</taxon>
        <taxon>Metazoa</taxon>
        <taxon>Ecdysozoa</taxon>
        <taxon>Arthropoda</taxon>
        <taxon>Chelicerata</taxon>
        <taxon>Arachnida</taxon>
        <taxon>Araneae</taxon>
        <taxon>Araneomorphae</taxon>
        <taxon>Entelegynae</taxon>
        <taxon>Araneoidea</taxon>
        <taxon>Araneidae</taxon>
        <taxon>Araneus</taxon>
    </lineage>
</organism>
<sequence length="92" mass="10624">MQYRKWNETAQKSMCRELFIRPFFFAETSETSNIYLDMLQIYAIPQMQHLEPTVISQQDAGARLFEHFVGTGFPAGYPQGYQESPHGSAPIF</sequence>
<dbReference type="OrthoDB" id="8031842at2759"/>
<proteinExistence type="predicted"/>